<accession>A0ABR5SIH7</accession>
<keyword evidence="2" id="KW-1133">Transmembrane helix</keyword>
<organism evidence="4 5">
    <name type="scientific">Candidatus Magnetominusculus xianensis</name>
    <dbReference type="NCBI Taxonomy" id="1748249"/>
    <lineage>
        <taxon>Bacteria</taxon>
        <taxon>Pseudomonadati</taxon>
        <taxon>Nitrospirota</taxon>
        <taxon>Nitrospiria</taxon>
        <taxon>Nitrospirales</taxon>
        <taxon>Nitrospiraceae</taxon>
        <taxon>Candidatus Magnetominusculus</taxon>
    </lineage>
</organism>
<dbReference type="Pfam" id="PF05036">
    <property type="entry name" value="SPOR"/>
    <property type="match status" value="1"/>
</dbReference>
<dbReference type="PRINTS" id="PR01217">
    <property type="entry name" value="PRICHEXTENSN"/>
</dbReference>
<reference evidence="4 5" key="1">
    <citation type="submission" date="2015-11" db="EMBL/GenBank/DDBJ databases">
        <authorList>
            <person name="Lin W."/>
        </authorList>
    </citation>
    <scope>NUCLEOTIDE SEQUENCE [LARGE SCALE GENOMIC DNA]</scope>
    <source>
        <strain evidence="4 5">HCH-1</strain>
    </source>
</reference>
<dbReference type="InterPro" id="IPR007730">
    <property type="entry name" value="SPOR-like_dom"/>
</dbReference>
<feature type="domain" description="SPOR" evidence="3">
    <location>
        <begin position="212"/>
        <end position="291"/>
    </location>
</feature>
<evidence type="ECO:0000256" key="2">
    <source>
        <dbReference type="SAM" id="Phobius"/>
    </source>
</evidence>
<evidence type="ECO:0000259" key="3">
    <source>
        <dbReference type="PROSITE" id="PS51724"/>
    </source>
</evidence>
<keyword evidence="5" id="KW-1185">Reference proteome</keyword>
<dbReference type="SUPFAM" id="SSF110997">
    <property type="entry name" value="Sporulation related repeat"/>
    <property type="match status" value="1"/>
</dbReference>
<dbReference type="InterPro" id="IPR052521">
    <property type="entry name" value="Cell_div_SPOR-domain"/>
</dbReference>
<dbReference type="Gene3D" id="3.30.70.1070">
    <property type="entry name" value="Sporulation related repeat"/>
    <property type="match status" value="1"/>
</dbReference>
<evidence type="ECO:0000313" key="4">
    <source>
        <dbReference type="EMBL" id="KWT92683.1"/>
    </source>
</evidence>
<gene>
    <name evidence="4" type="ORF">ASN18_0514</name>
</gene>
<evidence type="ECO:0000256" key="1">
    <source>
        <dbReference type="SAM" id="MobiDB-lite"/>
    </source>
</evidence>
<feature type="region of interest" description="Disordered" evidence="1">
    <location>
        <begin position="102"/>
        <end position="212"/>
    </location>
</feature>
<dbReference type="RefSeq" id="WP_085051045.1">
    <property type="nucleotide sequence ID" value="NZ_LNQR01000021.1"/>
</dbReference>
<dbReference type="PANTHER" id="PTHR38687">
    <property type="entry name" value="CELL DIVISION PROTEIN DEDD-RELATED"/>
    <property type="match status" value="1"/>
</dbReference>
<dbReference type="Proteomes" id="UP000060487">
    <property type="component" value="Unassembled WGS sequence"/>
</dbReference>
<protein>
    <submittedName>
        <fullName evidence="4">Sporulation related domain-containing protein</fullName>
    </submittedName>
</protein>
<keyword evidence="2" id="KW-0472">Membrane</keyword>
<keyword evidence="2" id="KW-0812">Transmembrane</keyword>
<dbReference type="PANTHER" id="PTHR38687:SF1">
    <property type="entry name" value="CELL DIVISION PROTEIN DEDD"/>
    <property type="match status" value="1"/>
</dbReference>
<name>A0ABR5SIH7_9BACT</name>
<dbReference type="PROSITE" id="PS51724">
    <property type="entry name" value="SPOR"/>
    <property type="match status" value="1"/>
</dbReference>
<sequence length="293" mass="31514">MKGGLFDRIGYNFIEGKGLLIVIVVLVSSVSFILGFFAGKKVSSPVVLQAKNTEPAIAEMKPVIKPAPPQPPVQTDAAAPKPHEEVPAAKKSYEILNTAEQPEPVKPHTPQPKPEQVKPEPPKLQPKLEPAELPKTPLPAQPKAKTSKHTAEANPQTETKTPPPAAETTKPTPAVKDVLTPVTPPPQTAQGTLQASKTTAKQQKTEKEAPAANSGDKYFIQIGAFRNFSDAMKLQEDLKAKGFDANIVKVAVNDGVTLYKVRLGGNYVKTEASQVMTSLNKKGIKGFIKESQR</sequence>
<feature type="transmembrane region" description="Helical" evidence="2">
    <location>
        <begin position="20"/>
        <end position="39"/>
    </location>
</feature>
<dbReference type="InterPro" id="IPR036680">
    <property type="entry name" value="SPOR-like_sf"/>
</dbReference>
<dbReference type="EMBL" id="LNQR01000021">
    <property type="protein sequence ID" value="KWT92683.1"/>
    <property type="molecule type" value="Genomic_DNA"/>
</dbReference>
<comment type="caution">
    <text evidence="4">The sequence shown here is derived from an EMBL/GenBank/DDBJ whole genome shotgun (WGS) entry which is preliminary data.</text>
</comment>
<feature type="compositionally biased region" description="Low complexity" evidence="1">
    <location>
        <begin position="125"/>
        <end position="135"/>
    </location>
</feature>
<feature type="region of interest" description="Disordered" evidence="1">
    <location>
        <begin position="63"/>
        <end position="85"/>
    </location>
</feature>
<evidence type="ECO:0000313" key="5">
    <source>
        <dbReference type="Proteomes" id="UP000060487"/>
    </source>
</evidence>
<proteinExistence type="predicted"/>